<keyword evidence="1" id="KW-0378">Hydrolase</keyword>
<dbReference type="Pfam" id="PF06821">
    <property type="entry name" value="Ser_hydrolase"/>
    <property type="match status" value="1"/>
</dbReference>
<reference evidence="1 2" key="1">
    <citation type="submission" date="2022-08" db="EMBL/GenBank/DDBJ databases">
        <authorList>
            <person name="Li F."/>
        </authorList>
    </citation>
    <scope>NUCLEOTIDE SEQUENCE [LARGE SCALE GENOMIC DNA]</scope>
    <source>
        <strain evidence="1 2">10F1B-8-1</strain>
    </source>
</reference>
<accession>A0ABT1ZCI9</accession>
<organism evidence="1 2">
    <name type="scientific">Protaetiibacter mangrovi</name>
    <dbReference type="NCBI Taxonomy" id="2970926"/>
    <lineage>
        <taxon>Bacteria</taxon>
        <taxon>Bacillati</taxon>
        <taxon>Actinomycetota</taxon>
        <taxon>Actinomycetes</taxon>
        <taxon>Micrococcales</taxon>
        <taxon>Microbacteriaceae</taxon>
        <taxon>Protaetiibacter</taxon>
    </lineage>
</organism>
<keyword evidence="2" id="KW-1185">Reference proteome</keyword>
<dbReference type="GO" id="GO:0016787">
    <property type="term" value="F:hydrolase activity"/>
    <property type="evidence" value="ECO:0007669"/>
    <property type="project" value="UniProtKB-KW"/>
</dbReference>
<protein>
    <submittedName>
        <fullName evidence="1">Alpha/beta fold hydrolase</fullName>
    </submittedName>
</protein>
<comment type="caution">
    <text evidence="1">The sequence shown here is derived from an EMBL/GenBank/DDBJ whole genome shotgun (WGS) entry which is preliminary data.</text>
</comment>
<dbReference type="SUPFAM" id="SSF53474">
    <property type="entry name" value="alpha/beta-Hydrolases"/>
    <property type="match status" value="1"/>
</dbReference>
<dbReference type="PANTHER" id="PTHR15394">
    <property type="entry name" value="SERINE HYDROLASE RBBP9"/>
    <property type="match status" value="1"/>
</dbReference>
<dbReference type="InterPro" id="IPR010662">
    <property type="entry name" value="RBBP9/YdeN"/>
</dbReference>
<dbReference type="Proteomes" id="UP001205337">
    <property type="component" value="Unassembled WGS sequence"/>
</dbReference>
<proteinExistence type="predicted"/>
<evidence type="ECO:0000313" key="2">
    <source>
        <dbReference type="Proteomes" id="UP001205337"/>
    </source>
</evidence>
<evidence type="ECO:0000313" key="1">
    <source>
        <dbReference type="EMBL" id="MCS0498419.1"/>
    </source>
</evidence>
<name>A0ABT1ZCI9_9MICO</name>
<dbReference type="RefSeq" id="WP_258797344.1">
    <property type="nucleotide sequence ID" value="NZ_JANTHX010000004.1"/>
</dbReference>
<dbReference type="PANTHER" id="PTHR15394:SF3">
    <property type="entry name" value="SERINE HYDROLASE RBBP9"/>
    <property type="match status" value="1"/>
</dbReference>
<dbReference type="Gene3D" id="3.40.50.1820">
    <property type="entry name" value="alpha/beta hydrolase"/>
    <property type="match status" value="1"/>
</dbReference>
<dbReference type="InterPro" id="IPR029058">
    <property type="entry name" value="AB_hydrolase_fold"/>
</dbReference>
<sequence length="188" mass="19613">MSLHRVVVLHGYTAHPGKHWFGWLRDELAPRGVAVEVPALPDTDDPRADAWTDAAVAAIGRVDAGTAVVGHSLGTITAIRAVGRAFADQPDARLGSLALVASFVDPVPIYPELDPFTVGLPALDALAARIDRRLVVRSDDDPEVPIALTAPVAGGLDAELTVVPGAGHFCESDGVTALPVLADWLARG</sequence>
<dbReference type="EMBL" id="JANTHX010000004">
    <property type="protein sequence ID" value="MCS0498419.1"/>
    <property type="molecule type" value="Genomic_DNA"/>
</dbReference>
<gene>
    <name evidence="1" type="ORF">NUH29_02500</name>
</gene>